<accession>A0A918WV16</accession>
<dbReference type="InterPro" id="IPR004155">
    <property type="entry name" value="PBS_lyase_HEAT"/>
</dbReference>
<dbReference type="Proteomes" id="UP000638353">
    <property type="component" value="Unassembled WGS sequence"/>
</dbReference>
<dbReference type="SUPFAM" id="SSF48371">
    <property type="entry name" value="ARM repeat"/>
    <property type="match status" value="1"/>
</dbReference>
<dbReference type="SMART" id="SM00567">
    <property type="entry name" value="EZ_HEAT"/>
    <property type="match status" value="7"/>
</dbReference>
<gene>
    <name evidence="2" type="ORF">GCM10010334_16610</name>
</gene>
<evidence type="ECO:0008006" key="4">
    <source>
        <dbReference type="Google" id="ProtNLM"/>
    </source>
</evidence>
<evidence type="ECO:0000313" key="3">
    <source>
        <dbReference type="Proteomes" id="UP000638353"/>
    </source>
</evidence>
<organism evidence="2 3">
    <name type="scientific">Streptomyces finlayi</name>
    <dbReference type="NCBI Taxonomy" id="67296"/>
    <lineage>
        <taxon>Bacteria</taxon>
        <taxon>Bacillati</taxon>
        <taxon>Actinomycetota</taxon>
        <taxon>Actinomycetes</taxon>
        <taxon>Kitasatosporales</taxon>
        <taxon>Streptomycetaceae</taxon>
        <taxon>Streptomyces</taxon>
    </lineage>
</organism>
<sequence length="1359" mass="145996">MDTAAPLTRIARLRAEILRDPSAVHRAPSGLLPHALHGADVTLAHRPDLLVTELIRAGLRAEALRLTTEGLHTCALTPSSARSLLLKLAENPADDGTTEEALRQLAQPWASLTPLPHPFPLRTDASLTLAARHGHLDPLRDAVTDRALPPALRRRALELLGGLAERGQVGALIETASRDPLLYGAALLTCLRGMHQRGHFATDADVPALVTLALADHSIRPRDLATTLFTCRHALLHTLLDAPPGDPTWPRRLDLLVALAAQGTGDLPVGAEITRALAAAPHSPEPFLAALRELRHESAEEAVLALLPSAPRVVLHTLEAIGGDRTVRVLRAAFGLDGEDAITAAHLLPVRRQALGLLWQLTRDPAHRAGLLARLDPTDLPPAVAADLGAPDEHELDVLRSHLDPGRPKEALLRLAAHGSSGTLPVLADLLLRLAGELAAAAEPGASPHPLADERPEWQDWPAGEPEIPQDVVEALRDLGARLHLRQHIRPHWHLDAADPAAAGHALVTDLALGLLERPGLHEGEQAVLLRLLLAGAPSPRTRPRVHRLLRHPDRHVRKHVIALLARDTDGEDARALSATLINLTRAQDVQTVRQALLALGHARAHWASAEVAARLDHPNMNVRKTAADVLSRIGTPDAVPDLLRHLGRQRNPGLRSALVRALRAILGPAYAATVLEAAQQTAERAAEQATEPAARDLLLAGLDGALPVRSFLALHAQAHPVAPALFALLPDHRVCPSDGSLADLAVPLGREPQQPSPAALLARRWDPEAALHLASAPIDEDQLPQLRPHLDDWLRLTATAPHVLAFALRLCPAPWAAAEIRILARHLPLLLSALEPGAEILDALLPVLEAVAPTLLADEALTVVDAVRALPAVPGRPALALLRACGAALVRADLERALEAAGRGRDPWQAEVALLREAFGLTGESRRKDLAALIESYPSTDPADRPALLDRIEDLQPLGVPPLPEAPEPTRPRVVQDGDLDQPRSAAQYARLLALLDAPEQARRKTAADVLLSWPEPEAQLAALKAYLQGRLGAGRASHRMTCALHLAGPEVLHADGVLPERALDLACELDPWDPVPHLPRVLDWWEHGPEGVREQARRVLRQAPADLVAELVADRLAVGAWGVLDLLALSELQRSPLLDRVVERLRAEGRTESLTLTDGPLRAPGAAARDAEALAGLRERAPAAAAARPPSRAELLALARSGDREQIRRALTRLTEEGTAPDAELRDLLAELMSHDRPAVRLHAHRTSRALLAPEDHLRLTETLLADPQTDVRCMAVRVLCGAGWEPAVPAVVALLDDAHPVVRRTAAQGVRRLGTRAVPALQRSAAHARPDRRALFTNVLKEVLTDALTEPEAPAP</sequence>
<feature type="region of interest" description="Disordered" evidence="1">
    <location>
        <begin position="959"/>
        <end position="979"/>
    </location>
</feature>
<dbReference type="InterPro" id="IPR016024">
    <property type="entry name" value="ARM-type_fold"/>
</dbReference>
<evidence type="ECO:0000256" key="1">
    <source>
        <dbReference type="SAM" id="MobiDB-lite"/>
    </source>
</evidence>
<feature type="region of interest" description="Disordered" evidence="1">
    <location>
        <begin position="444"/>
        <end position="465"/>
    </location>
</feature>
<dbReference type="PANTHER" id="PTHR12697:SF5">
    <property type="entry name" value="DEOXYHYPUSINE HYDROXYLASE"/>
    <property type="match status" value="1"/>
</dbReference>
<protein>
    <recommendedName>
        <fullName evidence="4">HEAT repeat domain-containing protein</fullName>
    </recommendedName>
</protein>
<dbReference type="EMBL" id="BMVC01000003">
    <property type="protein sequence ID" value="GHC85998.1"/>
    <property type="molecule type" value="Genomic_DNA"/>
</dbReference>
<evidence type="ECO:0000313" key="2">
    <source>
        <dbReference type="EMBL" id="GHC85998.1"/>
    </source>
</evidence>
<dbReference type="Gene3D" id="1.25.10.10">
    <property type="entry name" value="Leucine-rich Repeat Variant"/>
    <property type="match status" value="2"/>
</dbReference>
<reference evidence="2" key="2">
    <citation type="submission" date="2020-09" db="EMBL/GenBank/DDBJ databases">
        <authorList>
            <person name="Sun Q."/>
            <person name="Ohkuma M."/>
        </authorList>
    </citation>
    <scope>NUCLEOTIDE SEQUENCE</scope>
    <source>
        <strain evidence="2">JCM 4637</strain>
    </source>
</reference>
<dbReference type="PANTHER" id="PTHR12697">
    <property type="entry name" value="PBS LYASE HEAT-LIKE PROTEIN"/>
    <property type="match status" value="1"/>
</dbReference>
<dbReference type="GO" id="GO:0016491">
    <property type="term" value="F:oxidoreductase activity"/>
    <property type="evidence" value="ECO:0007669"/>
    <property type="project" value="TreeGrafter"/>
</dbReference>
<dbReference type="RefSeq" id="WP_189822852.1">
    <property type="nucleotide sequence ID" value="NZ_BMVC01000003.1"/>
</dbReference>
<reference evidence="2" key="1">
    <citation type="journal article" date="2014" name="Int. J. Syst. Evol. Microbiol.">
        <title>Complete genome sequence of Corynebacterium casei LMG S-19264T (=DSM 44701T), isolated from a smear-ripened cheese.</title>
        <authorList>
            <consortium name="US DOE Joint Genome Institute (JGI-PGF)"/>
            <person name="Walter F."/>
            <person name="Albersmeier A."/>
            <person name="Kalinowski J."/>
            <person name="Ruckert C."/>
        </authorList>
    </citation>
    <scope>NUCLEOTIDE SEQUENCE</scope>
    <source>
        <strain evidence="2">JCM 4637</strain>
    </source>
</reference>
<proteinExistence type="predicted"/>
<dbReference type="Pfam" id="PF13646">
    <property type="entry name" value="HEAT_2"/>
    <property type="match status" value="2"/>
</dbReference>
<dbReference type="InterPro" id="IPR011989">
    <property type="entry name" value="ARM-like"/>
</dbReference>
<name>A0A918WV16_9ACTN</name>
<comment type="caution">
    <text evidence="2">The sequence shown here is derived from an EMBL/GenBank/DDBJ whole genome shotgun (WGS) entry which is preliminary data.</text>
</comment>